<dbReference type="InterPro" id="IPR005835">
    <property type="entry name" value="NTP_transferase_dom"/>
</dbReference>
<sequence length="310" mass="33176">MDGVDGRLGRRWLRRAGTAGVRICKAVIPAAGTGSRLWPLTATVPKPMLPIGRTPILEHVISNLRMAGIEEVMVVVDFRRDAIMDYFGDGKALGVDISYVVQGPDLRGSAGAILHAAEWIGDSGFMFASPDCYMGKPATSASPLTALQRLVAAFEQRSVMAIALTEWVPRQMAVGAPALNIPLIASTAADPQDRDPFPIDLSAPAPVSESGRLSVLVPRGYWALSPDMLDVMRRTPVGPDGEVRVSSAARLVTPTKAVWAAPMWPGECSVDIGDWSNFLRISALAAVQDEEYGPEIVKFVSGELSGQRLS</sequence>
<dbReference type="InterPro" id="IPR029044">
    <property type="entry name" value="Nucleotide-diphossugar_trans"/>
</dbReference>
<dbReference type="GO" id="GO:0006011">
    <property type="term" value="P:UDP-alpha-D-glucose metabolic process"/>
    <property type="evidence" value="ECO:0007669"/>
    <property type="project" value="InterPro"/>
</dbReference>
<dbReference type="AlphaFoldDB" id="A0A6N3K4I1"/>
<dbReference type="EC" id="2.7.7.9" evidence="2"/>
<dbReference type="Pfam" id="PF00483">
    <property type="entry name" value="NTP_transferase"/>
    <property type="match status" value="1"/>
</dbReference>
<gene>
    <name evidence="7" type="ORF">DVH21_17110</name>
</gene>
<dbReference type="InterPro" id="IPR005771">
    <property type="entry name" value="GalU_uridylyltTrfase_bac/arc"/>
</dbReference>
<keyword evidence="3 7" id="KW-0808">Transferase</keyword>
<evidence type="ECO:0000259" key="6">
    <source>
        <dbReference type="Pfam" id="PF00483"/>
    </source>
</evidence>
<keyword evidence="4" id="KW-0548">Nucleotidyltransferase</keyword>
<dbReference type="Proteomes" id="UP000253958">
    <property type="component" value="Chromosome"/>
</dbReference>
<organism evidence="7 8">
    <name type="scientific">Micromonospora aurantiaca</name>
    <name type="common">nom. illeg.</name>
    <dbReference type="NCBI Taxonomy" id="47850"/>
    <lineage>
        <taxon>Bacteria</taxon>
        <taxon>Bacillati</taxon>
        <taxon>Actinomycetota</taxon>
        <taxon>Actinomycetes</taxon>
        <taxon>Micromonosporales</taxon>
        <taxon>Micromonosporaceae</taxon>
        <taxon>Micromonospora</taxon>
    </lineage>
</organism>
<evidence type="ECO:0000256" key="4">
    <source>
        <dbReference type="ARBA" id="ARBA00022695"/>
    </source>
</evidence>
<reference evidence="7 8" key="2">
    <citation type="submission" date="2018-08" db="EMBL/GenBank/DDBJ databases">
        <title>Streptomyces kandeliansis sp. nov., an endophytic bacterium isolated from mangrove plant.</title>
        <authorList>
            <person name="Wang R."/>
        </authorList>
    </citation>
    <scope>NUCLEOTIDE SEQUENCE [LARGE SCALE GENOMIC DNA]</scope>
    <source>
        <strain evidence="8">H14(2018)</strain>
    </source>
</reference>
<comment type="similarity">
    <text evidence="1">Belongs to the UDPGP type 2 family.</text>
</comment>
<dbReference type="SUPFAM" id="SSF53448">
    <property type="entry name" value="Nucleotide-diphospho-sugar transferases"/>
    <property type="match status" value="1"/>
</dbReference>
<reference evidence="7 8" key="1">
    <citation type="submission" date="2018-07" db="EMBL/GenBank/DDBJ databases">
        <authorList>
            <person name="Ye Y."/>
        </authorList>
    </citation>
    <scope>NUCLEOTIDE SEQUENCE [LARGE SCALE GENOMIC DNA]</scope>
    <source>
        <strain evidence="8">H14(2018)</strain>
    </source>
</reference>
<evidence type="ECO:0000256" key="5">
    <source>
        <dbReference type="ARBA" id="ARBA00048128"/>
    </source>
</evidence>
<feature type="domain" description="Nucleotidyl transferase" evidence="6">
    <location>
        <begin position="25"/>
        <end position="136"/>
    </location>
</feature>
<evidence type="ECO:0000256" key="1">
    <source>
        <dbReference type="ARBA" id="ARBA00006890"/>
    </source>
</evidence>
<dbReference type="EMBL" id="CP031263">
    <property type="protein sequence ID" value="AXH91504.1"/>
    <property type="molecule type" value="Genomic_DNA"/>
</dbReference>
<evidence type="ECO:0000256" key="3">
    <source>
        <dbReference type="ARBA" id="ARBA00022679"/>
    </source>
</evidence>
<dbReference type="PANTHER" id="PTHR43197">
    <property type="entry name" value="UTP--GLUCOSE-1-PHOSPHATE URIDYLYLTRANSFERASE"/>
    <property type="match status" value="1"/>
</dbReference>
<protein>
    <recommendedName>
        <fullName evidence="2">UTP--glucose-1-phosphate uridylyltransferase</fullName>
        <ecNumber evidence="2">2.7.7.9</ecNumber>
    </recommendedName>
</protein>
<evidence type="ECO:0000313" key="8">
    <source>
        <dbReference type="Proteomes" id="UP000253958"/>
    </source>
</evidence>
<dbReference type="PANTHER" id="PTHR43197:SF1">
    <property type="entry name" value="UTP--GLUCOSE-1-PHOSPHATE URIDYLYLTRANSFERASE"/>
    <property type="match status" value="1"/>
</dbReference>
<evidence type="ECO:0000256" key="2">
    <source>
        <dbReference type="ARBA" id="ARBA00012415"/>
    </source>
</evidence>
<dbReference type="CDD" id="cd04181">
    <property type="entry name" value="NTP_transferase"/>
    <property type="match status" value="1"/>
</dbReference>
<evidence type="ECO:0000313" key="7">
    <source>
        <dbReference type="EMBL" id="AXH91504.1"/>
    </source>
</evidence>
<comment type="catalytic activity">
    <reaction evidence="5">
        <text>alpha-D-glucose 1-phosphate + UTP + H(+) = UDP-alpha-D-glucose + diphosphate</text>
        <dbReference type="Rhea" id="RHEA:19889"/>
        <dbReference type="ChEBI" id="CHEBI:15378"/>
        <dbReference type="ChEBI" id="CHEBI:33019"/>
        <dbReference type="ChEBI" id="CHEBI:46398"/>
        <dbReference type="ChEBI" id="CHEBI:58601"/>
        <dbReference type="ChEBI" id="CHEBI:58885"/>
        <dbReference type="EC" id="2.7.7.9"/>
    </reaction>
</comment>
<dbReference type="GO" id="GO:0003983">
    <property type="term" value="F:UTP:glucose-1-phosphate uridylyltransferase activity"/>
    <property type="evidence" value="ECO:0007669"/>
    <property type="project" value="UniProtKB-EC"/>
</dbReference>
<name>A0A6N3K4I1_9ACTN</name>
<accession>A0A6N3K4I1</accession>
<dbReference type="Gene3D" id="3.90.550.10">
    <property type="entry name" value="Spore Coat Polysaccharide Biosynthesis Protein SpsA, Chain A"/>
    <property type="match status" value="1"/>
</dbReference>
<proteinExistence type="inferred from homology"/>